<feature type="domain" description="PAZ" evidence="21">
    <location>
        <begin position="880"/>
        <end position="1008"/>
    </location>
</feature>
<reference evidence="25" key="1">
    <citation type="submission" date="2023-06" db="EMBL/GenBank/DDBJ databases">
        <title>Black Yeasts Isolated from many extreme environments.</title>
        <authorList>
            <person name="Coleine C."/>
            <person name="Stajich J.E."/>
            <person name="Selbmann L."/>
        </authorList>
    </citation>
    <scope>NUCLEOTIDE SEQUENCE</scope>
    <source>
        <strain evidence="25">CCFEE 5200</strain>
    </source>
</reference>
<feature type="compositionally biased region" description="Basic and acidic residues" evidence="19">
    <location>
        <begin position="2444"/>
        <end position="2456"/>
    </location>
</feature>
<dbReference type="SMART" id="SM00487">
    <property type="entry name" value="DEXDc"/>
    <property type="match status" value="1"/>
</dbReference>
<evidence type="ECO:0000259" key="22">
    <source>
        <dbReference type="PROSITE" id="PS51192"/>
    </source>
</evidence>
<dbReference type="Proteomes" id="UP001175353">
    <property type="component" value="Unassembled WGS sequence"/>
</dbReference>
<dbReference type="SUPFAM" id="SSF52540">
    <property type="entry name" value="P-loop containing nucleoside triphosphate hydrolases"/>
    <property type="match status" value="1"/>
</dbReference>
<evidence type="ECO:0000256" key="3">
    <source>
        <dbReference type="ARBA" id="ARBA00020797"/>
    </source>
</evidence>
<dbReference type="CDD" id="cd00593">
    <property type="entry name" value="RIBOc"/>
    <property type="match status" value="2"/>
</dbReference>
<dbReference type="Pfam" id="PF04851">
    <property type="entry name" value="ResIII"/>
    <property type="match status" value="1"/>
</dbReference>
<dbReference type="InterPro" id="IPR000999">
    <property type="entry name" value="RNase_III_dom"/>
</dbReference>
<dbReference type="InterPro" id="IPR006935">
    <property type="entry name" value="Helicase/UvrB_N"/>
</dbReference>
<comment type="cofactor">
    <cofactor evidence="1">
        <name>Mn(2+)</name>
        <dbReference type="ChEBI" id="CHEBI:29035"/>
    </cofactor>
</comment>
<feature type="compositionally biased region" description="Basic and acidic residues" evidence="19">
    <location>
        <begin position="2475"/>
        <end position="2491"/>
    </location>
</feature>
<accession>A0AAN6H776</accession>
<dbReference type="InterPro" id="IPR038248">
    <property type="entry name" value="Dicer_dimer_sf"/>
</dbReference>
<dbReference type="PROSITE" id="PS51192">
    <property type="entry name" value="HELICASE_ATP_BIND_1"/>
    <property type="match status" value="1"/>
</dbReference>
<dbReference type="PANTHER" id="PTHR14950">
    <property type="entry name" value="DICER-RELATED"/>
    <property type="match status" value="1"/>
</dbReference>
<dbReference type="GO" id="GO:0003723">
    <property type="term" value="F:RNA binding"/>
    <property type="evidence" value="ECO:0007669"/>
    <property type="project" value="UniProtKB-UniRule"/>
</dbReference>
<evidence type="ECO:0000256" key="19">
    <source>
        <dbReference type="SAM" id="MobiDB-lite"/>
    </source>
</evidence>
<evidence type="ECO:0000259" key="21">
    <source>
        <dbReference type="PROSITE" id="PS50821"/>
    </source>
</evidence>
<dbReference type="PROSITE" id="PS51327">
    <property type="entry name" value="DICER_DSRBF"/>
    <property type="match status" value="1"/>
</dbReference>
<evidence type="ECO:0000259" key="20">
    <source>
        <dbReference type="PROSITE" id="PS50142"/>
    </source>
</evidence>
<keyword evidence="11" id="KW-0067">ATP-binding</keyword>
<dbReference type="InterPro" id="IPR001650">
    <property type="entry name" value="Helicase_C-like"/>
</dbReference>
<name>A0AAN6H776_9PEZI</name>
<dbReference type="SUPFAM" id="SSF69065">
    <property type="entry name" value="RNase III domain-like"/>
    <property type="match status" value="2"/>
</dbReference>
<dbReference type="GO" id="GO:0051607">
    <property type="term" value="P:defense response to virus"/>
    <property type="evidence" value="ECO:0007669"/>
    <property type="project" value="UniProtKB-KW"/>
</dbReference>
<evidence type="ECO:0000259" key="23">
    <source>
        <dbReference type="PROSITE" id="PS51194"/>
    </source>
</evidence>
<feature type="domain" description="RNase III" evidence="20">
    <location>
        <begin position="1078"/>
        <end position="1193"/>
    </location>
</feature>
<dbReference type="PANTHER" id="PTHR14950:SF62">
    <property type="entry name" value="DICER-LIKE PROTEIN 1"/>
    <property type="match status" value="1"/>
</dbReference>
<feature type="compositionally biased region" description="Polar residues" evidence="19">
    <location>
        <begin position="1940"/>
        <end position="1972"/>
    </location>
</feature>
<keyword evidence="9" id="KW-0347">Helicase</keyword>
<evidence type="ECO:0000256" key="13">
    <source>
        <dbReference type="ARBA" id="ARBA00022884"/>
    </source>
</evidence>
<dbReference type="PROSITE" id="PS50821">
    <property type="entry name" value="PAZ"/>
    <property type="match status" value="1"/>
</dbReference>
<keyword evidence="26" id="KW-1185">Reference proteome</keyword>
<dbReference type="GO" id="GO:0030422">
    <property type="term" value="P:siRNA processing"/>
    <property type="evidence" value="ECO:0007669"/>
    <property type="project" value="TreeGrafter"/>
</dbReference>
<keyword evidence="10" id="KW-0862">Zinc</keyword>
<keyword evidence="8" id="KW-0378">Hydrolase</keyword>
<evidence type="ECO:0000256" key="5">
    <source>
        <dbReference type="ARBA" id="ARBA00022723"/>
    </source>
</evidence>
<evidence type="ECO:0000256" key="12">
    <source>
        <dbReference type="ARBA" id="ARBA00022842"/>
    </source>
</evidence>
<evidence type="ECO:0000256" key="16">
    <source>
        <dbReference type="ARBA" id="ARBA00035116"/>
    </source>
</evidence>
<evidence type="ECO:0000256" key="6">
    <source>
        <dbReference type="ARBA" id="ARBA00022737"/>
    </source>
</evidence>
<dbReference type="FunFam" id="3.40.50.300:FF:000628">
    <property type="entry name" value="Endoribonuclease Dicer"/>
    <property type="match status" value="1"/>
</dbReference>
<evidence type="ECO:0000259" key="24">
    <source>
        <dbReference type="PROSITE" id="PS51327"/>
    </source>
</evidence>
<evidence type="ECO:0000256" key="15">
    <source>
        <dbReference type="ARBA" id="ARBA00023211"/>
    </source>
</evidence>
<evidence type="ECO:0000256" key="1">
    <source>
        <dbReference type="ARBA" id="ARBA00001936"/>
    </source>
</evidence>
<evidence type="ECO:0000256" key="8">
    <source>
        <dbReference type="ARBA" id="ARBA00022801"/>
    </source>
</evidence>
<keyword evidence="13 17" id="KW-0694">RNA-binding</keyword>
<evidence type="ECO:0000256" key="18">
    <source>
        <dbReference type="SAM" id="Coils"/>
    </source>
</evidence>
<dbReference type="Gene3D" id="3.40.50.300">
    <property type="entry name" value="P-loop containing nucleotide triphosphate hydrolases"/>
    <property type="match status" value="2"/>
</dbReference>
<comment type="cofactor">
    <cofactor evidence="2">
        <name>Mg(2+)</name>
        <dbReference type="ChEBI" id="CHEBI:18420"/>
    </cofactor>
</comment>
<proteinExistence type="inferred from homology"/>
<dbReference type="InterPro" id="IPR005034">
    <property type="entry name" value="Dicer_dimerisation"/>
</dbReference>
<feature type="domain" description="Helicase C-terminal" evidence="23">
    <location>
        <begin position="439"/>
        <end position="602"/>
    </location>
</feature>
<keyword evidence="12" id="KW-0460">Magnesium</keyword>
<dbReference type="EMBL" id="JAUJLE010000369">
    <property type="protein sequence ID" value="KAK0958792.1"/>
    <property type="molecule type" value="Genomic_DNA"/>
</dbReference>
<organism evidence="25 26">
    <name type="scientific">Friedmanniomyces endolithicus</name>
    <dbReference type="NCBI Taxonomy" id="329885"/>
    <lineage>
        <taxon>Eukaryota</taxon>
        <taxon>Fungi</taxon>
        <taxon>Dikarya</taxon>
        <taxon>Ascomycota</taxon>
        <taxon>Pezizomycotina</taxon>
        <taxon>Dothideomycetes</taxon>
        <taxon>Dothideomycetidae</taxon>
        <taxon>Mycosphaerellales</taxon>
        <taxon>Teratosphaeriaceae</taxon>
        <taxon>Friedmanniomyces</taxon>
    </lineage>
</organism>
<dbReference type="Gene3D" id="3.30.160.380">
    <property type="entry name" value="Dicer dimerisation domain"/>
    <property type="match status" value="1"/>
</dbReference>
<evidence type="ECO:0000313" key="25">
    <source>
        <dbReference type="EMBL" id="KAK0958792.1"/>
    </source>
</evidence>
<evidence type="ECO:0000256" key="2">
    <source>
        <dbReference type="ARBA" id="ARBA00001946"/>
    </source>
</evidence>
<gene>
    <name evidence="25" type="primary">dcl1_3</name>
    <name evidence="25" type="ORF">LTR91_021173</name>
</gene>
<dbReference type="GO" id="GO:0005737">
    <property type="term" value="C:cytoplasm"/>
    <property type="evidence" value="ECO:0007669"/>
    <property type="project" value="TreeGrafter"/>
</dbReference>
<dbReference type="InterPro" id="IPR007483">
    <property type="entry name" value="Hamartin"/>
</dbReference>
<feature type="compositionally biased region" description="Acidic residues" evidence="19">
    <location>
        <begin position="1"/>
        <end position="17"/>
    </location>
</feature>
<dbReference type="SMART" id="SM00490">
    <property type="entry name" value="HELICc"/>
    <property type="match status" value="1"/>
</dbReference>
<dbReference type="PROSITE" id="PS50142">
    <property type="entry name" value="RNASE_3_2"/>
    <property type="match status" value="2"/>
</dbReference>
<evidence type="ECO:0000256" key="4">
    <source>
        <dbReference type="ARBA" id="ARBA00022721"/>
    </source>
</evidence>
<dbReference type="Pfam" id="PF03368">
    <property type="entry name" value="Dicer_dimer"/>
    <property type="match status" value="1"/>
</dbReference>
<evidence type="ECO:0000256" key="9">
    <source>
        <dbReference type="ARBA" id="ARBA00022806"/>
    </source>
</evidence>
<evidence type="ECO:0000256" key="11">
    <source>
        <dbReference type="ARBA" id="ARBA00022840"/>
    </source>
</evidence>
<dbReference type="CDD" id="cd18802">
    <property type="entry name" value="SF2_C_dicer"/>
    <property type="match status" value="1"/>
</dbReference>
<dbReference type="Gene3D" id="1.10.1520.10">
    <property type="entry name" value="Ribonuclease III domain"/>
    <property type="match status" value="2"/>
</dbReference>
<dbReference type="Pfam" id="PF24995">
    <property type="entry name" value="DSRM_2"/>
    <property type="match status" value="1"/>
</dbReference>
<feature type="region of interest" description="Disordered" evidence="19">
    <location>
        <begin position="2384"/>
        <end position="2500"/>
    </location>
</feature>
<dbReference type="InterPro" id="IPR036389">
    <property type="entry name" value="RNase_III_sf"/>
</dbReference>
<feature type="compositionally biased region" description="Polar residues" evidence="19">
    <location>
        <begin position="2004"/>
        <end position="2013"/>
    </location>
</feature>
<dbReference type="InterPro" id="IPR027417">
    <property type="entry name" value="P-loop_NTPase"/>
</dbReference>
<feature type="domain" description="Dicer dsRNA-binding fold" evidence="24">
    <location>
        <begin position="635"/>
        <end position="725"/>
    </location>
</feature>
<keyword evidence="6" id="KW-0677">Repeat</keyword>
<protein>
    <recommendedName>
        <fullName evidence="3">Dicer-like protein 1</fullName>
    </recommendedName>
</protein>
<comment type="caution">
    <text evidence="25">The sequence shown here is derived from an EMBL/GenBank/DDBJ whole genome shotgun (WGS) entry which is preliminary data.</text>
</comment>
<dbReference type="GO" id="GO:0050688">
    <property type="term" value="P:regulation of defense response to virus"/>
    <property type="evidence" value="ECO:0007669"/>
    <property type="project" value="UniProtKB-KW"/>
</dbReference>
<evidence type="ECO:0000256" key="10">
    <source>
        <dbReference type="ARBA" id="ARBA00022833"/>
    </source>
</evidence>
<dbReference type="InterPro" id="IPR014001">
    <property type="entry name" value="Helicase_ATP-bd"/>
</dbReference>
<dbReference type="GO" id="GO:0004525">
    <property type="term" value="F:ribonuclease III activity"/>
    <property type="evidence" value="ECO:0007669"/>
    <property type="project" value="InterPro"/>
</dbReference>
<dbReference type="InterPro" id="IPR003100">
    <property type="entry name" value="PAZ_dom"/>
</dbReference>
<evidence type="ECO:0000256" key="17">
    <source>
        <dbReference type="PROSITE-ProRule" id="PRU00657"/>
    </source>
</evidence>
<feature type="region of interest" description="Disordered" evidence="19">
    <location>
        <begin position="1"/>
        <end position="27"/>
    </location>
</feature>
<keyword evidence="4" id="KW-0930">Antiviral protein</keyword>
<dbReference type="PROSITE" id="PS00517">
    <property type="entry name" value="RNASE_3_1"/>
    <property type="match status" value="1"/>
</dbReference>
<feature type="region of interest" description="Disordered" evidence="19">
    <location>
        <begin position="2312"/>
        <end position="2339"/>
    </location>
</feature>
<dbReference type="Pfam" id="PF04388">
    <property type="entry name" value="Hamartin"/>
    <property type="match status" value="1"/>
</dbReference>
<keyword evidence="15" id="KW-0464">Manganese</keyword>
<keyword evidence="18" id="KW-0175">Coiled coil</keyword>
<feature type="compositionally biased region" description="Polar residues" evidence="19">
    <location>
        <begin position="2405"/>
        <end position="2437"/>
    </location>
</feature>
<dbReference type="GO" id="GO:0005524">
    <property type="term" value="F:ATP binding"/>
    <property type="evidence" value="ECO:0007669"/>
    <property type="project" value="UniProtKB-KW"/>
</dbReference>
<feature type="domain" description="RNase III" evidence="20">
    <location>
        <begin position="1250"/>
        <end position="1401"/>
    </location>
</feature>
<dbReference type="GO" id="GO:0005634">
    <property type="term" value="C:nucleus"/>
    <property type="evidence" value="ECO:0007669"/>
    <property type="project" value="TreeGrafter"/>
</dbReference>
<dbReference type="CDD" id="cd18034">
    <property type="entry name" value="DEXHc_dicer"/>
    <property type="match status" value="1"/>
</dbReference>
<dbReference type="GO" id="GO:0003677">
    <property type="term" value="F:DNA binding"/>
    <property type="evidence" value="ECO:0007669"/>
    <property type="project" value="InterPro"/>
</dbReference>
<evidence type="ECO:0000256" key="7">
    <source>
        <dbReference type="ARBA" id="ARBA00022741"/>
    </source>
</evidence>
<dbReference type="GO" id="GO:0004386">
    <property type="term" value="F:helicase activity"/>
    <property type="evidence" value="ECO:0007669"/>
    <property type="project" value="UniProtKB-KW"/>
</dbReference>
<feature type="region of interest" description="Disordered" evidence="19">
    <location>
        <begin position="1918"/>
        <end position="2016"/>
    </location>
</feature>
<keyword evidence="5" id="KW-0479">Metal-binding</keyword>
<dbReference type="Pfam" id="PF00636">
    <property type="entry name" value="Ribonuclease_3"/>
    <property type="match status" value="2"/>
</dbReference>
<keyword evidence="7" id="KW-0547">Nucleotide-binding</keyword>
<feature type="coiled-coil region" evidence="18">
    <location>
        <begin position="2131"/>
        <end position="2238"/>
    </location>
</feature>
<feature type="domain" description="Helicase ATP-binding" evidence="22">
    <location>
        <begin position="91"/>
        <end position="273"/>
    </location>
</feature>
<dbReference type="InterPro" id="IPR056755">
    <property type="entry name" value="DSRM_2"/>
</dbReference>
<sequence length="2500" mass="283317">MAADEDVQSEIDDLSEDEASHAPASLMERRRAQKALFENWLTSDAAQVDLKPKTRDQKLIEADDEELSIHNLMSKQGVEIIKNPRQYQIELFERAKKENSIAVLDTGSGKTLIAVMLLRWIIDQELENRAQGMEHKISFFLVASVTLVYQQFAVLEKNIDHKVTRVCGADGVDNWNKTKWTKLFLENKVIVATADVLHQCLAHSYITMKQINLLIFDEAHHAKKNHAYARIIKDFYLEVEDEGSRPRVFGMTASPVDAKSDVEQAANDLESLLHCRIATTTNMSLTQAIKKPDEQVLKYPPLPREGFETSLLKSIKARFSTATMFEPVFEKSVELSRHLGRWCADNYLFHALSERRQKRYESEADRRYYHISSTSNEVSPPTVAISSLTTDGQAHGTKQVSQLDQKQALIKSVIDFVEKEQAKHAVLQPVGDLSPKVLELKRFLAYQFERPSSHRCIVFVQARHTARLLNAVFRQEGTKYMRCGFLIGSGSPDIDEDSFTNRTQVMTLIKFRKGDINCLFATSVAEEGLDVPDCNLVIRFDLYSTMIQYVQSRGRARQQNSKFIHMIEAGNSIHHELLNQVRYQEREMRRFCEKLPEDRKLEGNEDHLENLMAKEKVLRVYTEPSTGAKLTYGNALVYLANFVSAIPTETNENLHPTYFVNHQGMKFVAEVLLPGNAPLRPATGRVCTKRSLAKRSAAFEACIELRRRQYMDEHLRPTYQKKIPALRNALLAVDMNRTNQYLMRTKPSIWEQTRGTLPTKLYATIVDFSNGLDHQHRPLLMLTRTMMPQLPAFPIFPNNGQPSNVCSRSFAEPMQLAPDVLEKITAFTFRIFKDIFSKSYEQTGEQLSYWLAPAATFDEPLVATEEQTPSSGVPPGLDLALLEEVQANEAYKWTSEMAPESLIGKFVVDPWDGGRKFYVTALQPDMKPLDPVPADVARHKWMGSILNYSNSLFKQARARREGTWDLEQPVVEAVKVLFRRNMLARAGPKEVNLKTRAVLCLEPLRISALPPAIAESSFVWPAIIHRFESYMIAMEACSMVGVDCSPQMALAALTKDSDSSGEHDNLEPTNFQSGMGDNYERLEFIGDTFLKTATTISTFILNPNESENEFHVRRASMLCNKNLYHVALELKLYEYIRSMAFSRRLWYPEGLNLLEGKGINKQEETAVVKHPLGEKTIADVSEALIGAAYLTHDRPGEQWQPSHHEAAVRAVTKFVKNEDHAMMHWSDYSASYEKPSYQTGEVSASQLDLAQKVELEHPYHFRYPKLLRSAFIHPSQPFMYEKVPDYQRLEFLGDALLDQASITYLFHRFPDKDPQWLTEHKMAMVSNKFLGAVCVDIGFYKHLRHSHSVLQHQITEYATELEEAKRVAGLARDYWTTVSDPPKCLPDIIEAFIGAMFIDSDLDYSVVQRFFEQHVKWYFEDMSIYDGFANNHRCTHLHRLLQTAYGCQDYRLMAKELPTIDLTEKTDVVAAVMVHDEIVAFGKGKSARSFKDVLKALQTQFSAARIPVSLPTHTRRMLQGYVDEQDAAVSEEESAQANTELKNFWERHVGENPSKAGAFVGVLRELRPAILREADILEWWHMVVKPVITGTGYRKAALDDAIDFLVGVMTFDDEDEEDRGRAELSDRLLGDLLKTYVARTRELSEDDRLIAPSNEQVAQQVESVVIAFGKKQPKRLLYAVDDLILSANTRLQGLTLLSSFLRHQTPHIYLVINTPLVQHLLQCLMNDTSTTVLSVALISLIMLLPHIPGSLPDHLPRLFLVYSRLLCWEKFSPLSTESQRSLVTDDRVSITPEHDHGDVGIDPAWEKVRPEEGMVESATPELMTYFTYLYGLYPLNLTSYIRKPRRFLKDKEFPGAEDFDLDQAVIRSRTEQFRQVHLMHPNFYNLTIEEELSDPKWAKADRADVVAECHALCVKAQPALVSPGPPPTSKLPRLPHLPSMANTKNSPQLSPSTSLASFRTGNTWRDTQSTAPSARAGDGDSPVLGPHSVQSDDEHAVPALQPRSEGTNRTSPSLDDFPHLTNLAYLQRDNTLLRNELNFEKWHKAQYSAHIGLLMQKNVKNATAEAESLNNLNANRALKRQLEQVRHARDATIKDSTLTRKHTNNLEANLTERFVHLKKEQETWRADAEELKRLRKEISEYRDLLVTIEHRELQKSHHLEVVKRKLENMEDVQKKLEVALRKLREYEYREFETENAKREVEVLVHEKESLQLRVQRQQHDHERTRQAYAEKIAELEAQVGGSELGRRRGVPSAVGSDTQMVVHQAIADSQAKLNLMRKKHTALMEKYTDLEMEYDSVKAQLDAMQAIRGHNGHHGHVSDLDGEGYSISSHDHSMTGAVSSRDGAYDTALKDLTAFSEAAYIASASDPSGRHYVSKIGGGLPVSPPASEATLHSTAGLTWKPPVSRQDSIASRGSSVPATVYNQTAPLQPGESNSSAGKSALSDHGNEVGKKKEKITPDSQMRVYGRGGAQNMKMKSKDKDGADKPEKEKKGGFKSLKNLV</sequence>
<dbReference type="PROSITE" id="PS51194">
    <property type="entry name" value="HELICASE_CTER"/>
    <property type="match status" value="1"/>
</dbReference>
<dbReference type="SMART" id="SM00535">
    <property type="entry name" value="RIBOc"/>
    <property type="match status" value="2"/>
</dbReference>
<dbReference type="GO" id="GO:0046872">
    <property type="term" value="F:metal ion binding"/>
    <property type="evidence" value="ECO:0007669"/>
    <property type="project" value="UniProtKB-KW"/>
</dbReference>
<evidence type="ECO:0000313" key="26">
    <source>
        <dbReference type="Proteomes" id="UP001175353"/>
    </source>
</evidence>
<dbReference type="Pfam" id="PF00271">
    <property type="entry name" value="Helicase_C"/>
    <property type="match status" value="1"/>
</dbReference>
<evidence type="ECO:0000256" key="14">
    <source>
        <dbReference type="ARBA" id="ARBA00023118"/>
    </source>
</evidence>
<keyword evidence="14" id="KW-0051">Antiviral defense</keyword>
<comment type="similarity">
    <text evidence="16 17">Belongs to the helicase family. Dicer subfamily.</text>
</comment>